<dbReference type="Proteomes" id="UP000199111">
    <property type="component" value="Unassembled WGS sequence"/>
</dbReference>
<dbReference type="AlphaFoldDB" id="A0A1I3RN26"/>
<organism evidence="1 2">
    <name type="scientific">Streptosporangium canum</name>
    <dbReference type="NCBI Taxonomy" id="324952"/>
    <lineage>
        <taxon>Bacteria</taxon>
        <taxon>Bacillati</taxon>
        <taxon>Actinomycetota</taxon>
        <taxon>Actinomycetes</taxon>
        <taxon>Streptosporangiales</taxon>
        <taxon>Streptosporangiaceae</taxon>
        <taxon>Streptosporangium</taxon>
    </lineage>
</organism>
<reference evidence="2" key="1">
    <citation type="submission" date="2016-10" db="EMBL/GenBank/DDBJ databases">
        <authorList>
            <person name="Varghese N."/>
            <person name="Submissions S."/>
        </authorList>
    </citation>
    <scope>NUCLEOTIDE SEQUENCE [LARGE SCALE GENOMIC DNA]</scope>
    <source>
        <strain evidence="2">CGMCC 4.2126</strain>
    </source>
</reference>
<accession>A0A1I3RN26</accession>
<evidence type="ECO:0000313" key="1">
    <source>
        <dbReference type="EMBL" id="SFJ46667.1"/>
    </source>
</evidence>
<dbReference type="RefSeq" id="WP_093887698.1">
    <property type="nucleotide sequence ID" value="NZ_FOQY01000009.1"/>
</dbReference>
<dbReference type="SUPFAM" id="SSF54427">
    <property type="entry name" value="NTF2-like"/>
    <property type="match status" value="1"/>
</dbReference>
<dbReference type="Gene3D" id="3.10.450.50">
    <property type="match status" value="1"/>
</dbReference>
<sequence length="140" mass="15553">MTDIHAQDLATRYIALWVEPDVESRRRAIQELWVEGGAHILQPPQEIREIAAGLGFDSTTLQAHGYDELDVRVTRSYERFVAPGQFTFQARDGAVRLHGVVKFNWEMVPVGGGEAVGGGLEVLVLDESGRIITDYMFPGI</sequence>
<dbReference type="EMBL" id="FOQY01000009">
    <property type="protein sequence ID" value="SFJ46667.1"/>
    <property type="molecule type" value="Genomic_DNA"/>
</dbReference>
<name>A0A1I3RN26_9ACTN</name>
<proteinExistence type="predicted"/>
<evidence type="ECO:0008006" key="3">
    <source>
        <dbReference type="Google" id="ProtNLM"/>
    </source>
</evidence>
<evidence type="ECO:0000313" key="2">
    <source>
        <dbReference type="Proteomes" id="UP000199111"/>
    </source>
</evidence>
<protein>
    <recommendedName>
        <fullName evidence="3">SnoaL-like domain-containing protein</fullName>
    </recommendedName>
</protein>
<gene>
    <name evidence="1" type="ORF">SAMN05216275_10970</name>
</gene>
<dbReference type="GeneID" id="96298866"/>
<dbReference type="InterPro" id="IPR032710">
    <property type="entry name" value="NTF2-like_dom_sf"/>
</dbReference>
<keyword evidence="2" id="KW-1185">Reference proteome</keyword>